<accession>Q6VY73</accession>
<dbReference type="KEGG" id="vg:2732842"/>
<dbReference type="EMBL" id="AY320035">
    <property type="protein sequence ID" value="AAR29706.1"/>
    <property type="molecule type" value="Genomic_DNA"/>
</dbReference>
<organism evidence="2 3">
    <name type="scientific">Streptomyces phage VWB</name>
    <dbReference type="NCBI Taxonomy" id="10702"/>
    <lineage>
        <taxon>Viruses</taxon>
        <taxon>Duplodnaviria</taxon>
        <taxon>Heunggongvirae</taxon>
        <taxon>Uroviricota</taxon>
        <taxon>Caudoviricetes</taxon>
        <taxon>Veewebvirus</taxon>
        <taxon>Veewebvirus vwb</taxon>
    </lineage>
</organism>
<evidence type="ECO:0000259" key="1">
    <source>
        <dbReference type="Pfam" id="PF24623"/>
    </source>
</evidence>
<reference evidence="2 3" key="3">
    <citation type="journal article" date="1998" name="Microbiology">
        <title>Site-specific integration of bacteriophage VWB genome into Streptomyces venezuelae and construction of a VWB-based integrative vector.</title>
        <authorList>
            <person name="Van Mellaert L."/>
            <person name="Mei L."/>
            <person name="Lammertyn E."/>
            <person name="Schacht S."/>
            <person name="Anne J."/>
        </authorList>
    </citation>
    <scope>NUCLEOTIDE SEQUENCE [LARGE SCALE GENOMIC DNA]</scope>
</reference>
<dbReference type="RefSeq" id="NP_958258.1">
    <property type="nucleotide sequence ID" value="NC_005345.2"/>
</dbReference>
<reference evidence="2 3" key="1">
    <citation type="journal article" date="1990" name="J. Gen. Microbiol.">
        <title>Further biological and molecular characterization of actinophage VWB.</title>
        <authorList>
            <person name="Anne J."/>
            <person name="Van Mellaert L."/>
            <person name="Decock B."/>
            <person name="Van Damme J."/>
            <person name="Van Aerschot A."/>
            <person name="Herdewijn P."/>
            <person name="Eyssen H."/>
        </authorList>
    </citation>
    <scope>NUCLEOTIDE SEQUENCE [LARGE SCALE GENOMIC DNA]</scope>
</reference>
<reference evidence="2 3" key="2">
    <citation type="journal article" date="1995" name="Arch. Virol.">
        <title>Analysis of the open reading frames of the main capsid proteins of actinophage VWB.</title>
        <authorList>
            <person name="Anne J."/>
            <person name="Fiten P."/>
            <person name="Van Mellaert L."/>
            <person name="Joris B."/>
            <person name="Opdenakker G."/>
            <person name="Eyssen H."/>
        </authorList>
    </citation>
    <scope>NUCLEOTIDE SEQUENCE [LARGE SCALE GENOMIC DNA]</scope>
</reference>
<reference evidence="2 3" key="4">
    <citation type="journal article" date="2005" name="Virology">
        <title>Complete genomic nucleotide sequence and analysis of the temperate bacteriophage VWB.</title>
        <authorList>
            <person name="Van Dessel W."/>
            <person name="Van Mellaert L."/>
            <person name="Liesegang H."/>
            <person name="Raasch C."/>
            <person name="De Keersmaeker S."/>
            <person name="Geukens N."/>
            <person name="Lammertyn E."/>
            <person name="Streit W."/>
            <person name="Anne J."/>
        </authorList>
    </citation>
    <scope>NUCLEOTIDE SEQUENCE [LARGE SCALE GENOMIC DNA]</scope>
</reference>
<protein>
    <recommendedName>
        <fullName evidence="1">DNA-binding phage zinc finger domain-containing protein</fullName>
    </recommendedName>
</protein>
<evidence type="ECO:0000313" key="3">
    <source>
        <dbReference type="Proteomes" id="UP000001708"/>
    </source>
</evidence>
<evidence type="ECO:0000313" key="2">
    <source>
        <dbReference type="EMBL" id="AAR29706.1"/>
    </source>
</evidence>
<sequence>MKKSEAAKLLGHAAAFDNRTVGEVDATAWASALHDVPLDDDATAAVARYYGTPPTREGERLWIQPHHVKSGRLAIRQERLGTTLPGYVAPAELETGAEFIARRQRQIDDVAAGRIPARPVPLKGGMPRELRTGLAALGWQGLDDERGLAAVGRTLTAESSEQARLVRTVRRPGPLGIECPECAAPIGRPCKTLRNRLHGARRLAAEGKAAARRESADDVEARRAGYLAQLAGQARRDDLAELAEWSQYAGDLAQLAERAQRWQVAS</sequence>
<dbReference type="InterPro" id="IPR056911">
    <property type="entry name" value="Phage_Znf_bind_put"/>
</dbReference>
<dbReference type="Proteomes" id="UP000001708">
    <property type="component" value="Segment"/>
</dbReference>
<dbReference type="GeneID" id="2732842"/>
<keyword evidence="3" id="KW-1185">Reference proteome</keyword>
<dbReference type="Pfam" id="PF24623">
    <property type="entry name" value="Phage_zn_bind_8"/>
    <property type="match status" value="1"/>
</dbReference>
<name>Q6VY73_9CAUD</name>
<proteinExistence type="predicted"/>
<feature type="domain" description="DNA-binding phage zinc finger" evidence="1">
    <location>
        <begin position="168"/>
        <end position="215"/>
    </location>
</feature>